<evidence type="ECO:0000256" key="3">
    <source>
        <dbReference type="ARBA" id="ARBA00022807"/>
    </source>
</evidence>
<dbReference type="GO" id="GO:0070005">
    <property type="term" value="F:cysteine-type aminopeptidase activity"/>
    <property type="evidence" value="ECO:0007669"/>
    <property type="project" value="InterPro"/>
</dbReference>
<evidence type="ECO:0000256" key="1">
    <source>
        <dbReference type="ARBA" id="ARBA00022670"/>
    </source>
</evidence>
<dbReference type="AlphaFoldDB" id="A0A516Q193"/>
<keyword evidence="2 4" id="KW-0378">Hydrolase</keyword>
<evidence type="ECO:0000313" key="7">
    <source>
        <dbReference type="Proteomes" id="UP000319263"/>
    </source>
</evidence>
<dbReference type="PROSITE" id="PS00139">
    <property type="entry name" value="THIOL_PROTEASE_CYS"/>
    <property type="match status" value="1"/>
</dbReference>
<dbReference type="OrthoDB" id="1111399at2"/>
<comment type="similarity">
    <text evidence="4">Belongs to the peptidase C1 family.</text>
</comment>
<dbReference type="GO" id="GO:0009636">
    <property type="term" value="P:response to toxic substance"/>
    <property type="evidence" value="ECO:0007669"/>
    <property type="project" value="TreeGrafter"/>
</dbReference>
<dbReference type="PANTHER" id="PTHR10363:SF2">
    <property type="entry name" value="BLEOMYCIN HYDROLASE"/>
    <property type="match status" value="1"/>
</dbReference>
<reference evidence="6 7" key="1">
    <citation type="submission" date="2019-07" db="EMBL/GenBank/DDBJ databases">
        <title>Microlunatus dokdonensis sp. nov. isolated from the rhizospheric soil of the wild plant Elymus tsukushiensis.</title>
        <authorList>
            <person name="Ghim S.-Y."/>
            <person name="Hwang Y.-J."/>
            <person name="Son J.-S."/>
            <person name="Shin J.-H."/>
        </authorList>
    </citation>
    <scope>NUCLEOTIDE SEQUENCE [LARGE SCALE GENOMIC DNA]</scope>
    <source>
        <strain evidence="6 7">KUDC0627</strain>
    </source>
</reference>
<gene>
    <name evidence="6" type="ORF">FOE78_15830</name>
</gene>
<feature type="active site" evidence="5">
    <location>
        <position position="358"/>
    </location>
</feature>
<organism evidence="6 7">
    <name type="scientific">Microlunatus elymi</name>
    <dbReference type="NCBI Taxonomy" id="2596828"/>
    <lineage>
        <taxon>Bacteria</taxon>
        <taxon>Bacillati</taxon>
        <taxon>Actinomycetota</taxon>
        <taxon>Actinomycetes</taxon>
        <taxon>Propionibacteriales</taxon>
        <taxon>Propionibacteriaceae</taxon>
        <taxon>Microlunatus</taxon>
    </lineage>
</organism>
<dbReference type="KEGG" id="mik:FOE78_15830"/>
<dbReference type="Gene3D" id="3.90.70.10">
    <property type="entry name" value="Cysteine proteinases"/>
    <property type="match status" value="1"/>
</dbReference>
<accession>A0A516Q193</accession>
<evidence type="ECO:0000256" key="5">
    <source>
        <dbReference type="PIRSR" id="PIRSR005700-1"/>
    </source>
</evidence>
<feature type="active site" evidence="5">
    <location>
        <position position="379"/>
    </location>
</feature>
<dbReference type="PANTHER" id="PTHR10363">
    <property type="entry name" value="BLEOMYCIN HYDROLASE"/>
    <property type="match status" value="1"/>
</dbReference>
<dbReference type="Pfam" id="PF03051">
    <property type="entry name" value="Peptidase_C1_2"/>
    <property type="match status" value="1"/>
</dbReference>
<evidence type="ECO:0000256" key="2">
    <source>
        <dbReference type="ARBA" id="ARBA00022801"/>
    </source>
</evidence>
<dbReference type="InterPro" id="IPR038765">
    <property type="entry name" value="Papain-like_cys_pep_sf"/>
</dbReference>
<dbReference type="Proteomes" id="UP000319263">
    <property type="component" value="Chromosome"/>
</dbReference>
<evidence type="ECO:0000313" key="6">
    <source>
        <dbReference type="EMBL" id="QDP97200.1"/>
    </source>
</evidence>
<dbReference type="InterPro" id="IPR004134">
    <property type="entry name" value="Peptidase_C1B"/>
</dbReference>
<protein>
    <recommendedName>
        <fullName evidence="4">Aminopeptidase</fullName>
    </recommendedName>
</protein>
<dbReference type="SUPFAM" id="SSF54001">
    <property type="entry name" value="Cysteine proteinases"/>
    <property type="match status" value="1"/>
</dbReference>
<proteinExistence type="inferred from homology"/>
<name>A0A516Q193_9ACTN</name>
<dbReference type="PIRSF" id="PIRSF005700">
    <property type="entry name" value="PepC"/>
    <property type="match status" value="1"/>
</dbReference>
<dbReference type="CDD" id="cd00585">
    <property type="entry name" value="Peptidase_C1B"/>
    <property type="match status" value="1"/>
</dbReference>
<dbReference type="InterPro" id="IPR000169">
    <property type="entry name" value="Pept_cys_AS"/>
</dbReference>
<dbReference type="RefSeq" id="WP_143987161.1">
    <property type="nucleotide sequence ID" value="NZ_CP041692.1"/>
</dbReference>
<keyword evidence="1 4" id="KW-0645">Protease</keyword>
<keyword evidence="3 4" id="KW-0788">Thiol protease</keyword>
<keyword evidence="4" id="KW-0031">Aminopeptidase</keyword>
<feature type="active site" evidence="5">
    <location>
        <position position="71"/>
    </location>
</feature>
<dbReference type="GO" id="GO:0043418">
    <property type="term" value="P:homocysteine catabolic process"/>
    <property type="evidence" value="ECO:0007669"/>
    <property type="project" value="TreeGrafter"/>
</dbReference>
<dbReference type="EMBL" id="CP041692">
    <property type="protein sequence ID" value="QDP97200.1"/>
    <property type="molecule type" value="Genomic_DNA"/>
</dbReference>
<dbReference type="GO" id="GO:0005737">
    <property type="term" value="C:cytoplasm"/>
    <property type="evidence" value="ECO:0007669"/>
    <property type="project" value="TreeGrafter"/>
</dbReference>
<evidence type="ECO:0000256" key="4">
    <source>
        <dbReference type="PIRNR" id="PIRNR005700"/>
    </source>
</evidence>
<dbReference type="GO" id="GO:0006508">
    <property type="term" value="P:proteolysis"/>
    <property type="evidence" value="ECO:0007669"/>
    <property type="project" value="UniProtKB-KW"/>
</dbReference>
<sequence length="438" mass="49501">MPAKPLANADLERLRKEFSADPTAKLLQNALTTAELKDIALDHDVVAATDTTMSNRLDDWKVTNQKRSGRCWLFAGLNLLRAGTAAKFGIKDFEFSQNYAMFFDKIERANYFLQSVIELADRPTDDRTLATLLEDCMGDGGQWNMFSAVIAKHGLVPKSAMPETISSEGTSQMNSSLRKILHTAARDIRVADQDQRAELAETTTSVVWRALCMHLGTPPEKFFWQWTDSDKQFHRDGWLTPQQFRDNYLTLPLDEYVCLVHDPRNPTGKTYTVELLGNVVDAPQVVYLNVDIETMKKYAADQIVAGTPVWFGCDVGQQMDRDRGIWDAKLHDLESVYGTEFSLDKAARLEYHQTLMTHAMLFTGVDLVDGTPRKWRVENSWGDEHADQGFYTMNDSWFDEYVFEIAAPKSILPAELVAALDEQPTVLPAWDPMGALAR</sequence>
<keyword evidence="7" id="KW-1185">Reference proteome</keyword>